<sequence>MYSLLISKWSQMAPSYFPPVVSQPLGMGNSESYPMSSFQPEIPGQHLVQVGPLAPVPYQNQAVYPGQYVQPSNFQMVPDIANLIDGILAREIILSFHSNQSIGSGANSLIVQIRGSQNQLVMSTLMTSVAVLTRYVSDNTSPHTVYEYGRTITFNDTTGKSMMTCKQFRNVRTILFEAAETFESNEKSIDPTDTKNVLLILDDGHSWGSTTWSHQRNIIR</sequence>
<gene>
    <name evidence="1" type="ORF">AFUS01_LOCUS23994</name>
</gene>
<evidence type="ECO:0000313" key="2">
    <source>
        <dbReference type="Proteomes" id="UP000708208"/>
    </source>
</evidence>
<organism evidence="1 2">
    <name type="scientific">Allacma fusca</name>
    <dbReference type="NCBI Taxonomy" id="39272"/>
    <lineage>
        <taxon>Eukaryota</taxon>
        <taxon>Metazoa</taxon>
        <taxon>Ecdysozoa</taxon>
        <taxon>Arthropoda</taxon>
        <taxon>Hexapoda</taxon>
        <taxon>Collembola</taxon>
        <taxon>Symphypleona</taxon>
        <taxon>Sminthuridae</taxon>
        <taxon>Allacma</taxon>
    </lineage>
</organism>
<dbReference type="EMBL" id="CAJVCH010295052">
    <property type="protein sequence ID" value="CAG7785365.1"/>
    <property type="molecule type" value="Genomic_DNA"/>
</dbReference>
<evidence type="ECO:0000313" key="1">
    <source>
        <dbReference type="EMBL" id="CAG7785365.1"/>
    </source>
</evidence>
<name>A0A8J2PFU2_9HEXA</name>
<comment type="caution">
    <text evidence="1">The sequence shown here is derived from an EMBL/GenBank/DDBJ whole genome shotgun (WGS) entry which is preliminary data.</text>
</comment>
<protein>
    <submittedName>
        <fullName evidence="1">Uncharacterized protein</fullName>
    </submittedName>
</protein>
<reference evidence="1" key="1">
    <citation type="submission" date="2021-06" db="EMBL/GenBank/DDBJ databases">
        <authorList>
            <person name="Hodson N. C."/>
            <person name="Mongue J. A."/>
            <person name="Jaron S. K."/>
        </authorList>
    </citation>
    <scope>NUCLEOTIDE SEQUENCE</scope>
</reference>
<feature type="non-terminal residue" evidence="1">
    <location>
        <position position="1"/>
    </location>
</feature>
<proteinExistence type="predicted"/>
<dbReference type="Proteomes" id="UP000708208">
    <property type="component" value="Unassembled WGS sequence"/>
</dbReference>
<dbReference type="AlphaFoldDB" id="A0A8J2PFU2"/>
<keyword evidence="2" id="KW-1185">Reference proteome</keyword>
<accession>A0A8J2PFU2</accession>